<feature type="compositionally biased region" description="Polar residues" evidence="1">
    <location>
        <begin position="1"/>
        <end position="18"/>
    </location>
</feature>
<dbReference type="Proteomes" id="UP001195769">
    <property type="component" value="Unassembled WGS sequence"/>
</dbReference>
<evidence type="ECO:0000256" key="1">
    <source>
        <dbReference type="SAM" id="MobiDB-lite"/>
    </source>
</evidence>
<dbReference type="EMBL" id="JABBWK010000001">
    <property type="protein sequence ID" value="KAG1908397.1"/>
    <property type="molecule type" value="Genomic_DNA"/>
</dbReference>
<dbReference type="AlphaFoldDB" id="A0AAD4HTW8"/>
<accession>A0AAD4HTW8</accession>
<keyword evidence="3" id="KW-1185">Reference proteome</keyword>
<organism evidence="2 3">
    <name type="scientific">Suillus fuscotomentosus</name>
    <dbReference type="NCBI Taxonomy" id="1912939"/>
    <lineage>
        <taxon>Eukaryota</taxon>
        <taxon>Fungi</taxon>
        <taxon>Dikarya</taxon>
        <taxon>Basidiomycota</taxon>
        <taxon>Agaricomycotina</taxon>
        <taxon>Agaricomycetes</taxon>
        <taxon>Agaricomycetidae</taxon>
        <taxon>Boletales</taxon>
        <taxon>Suillineae</taxon>
        <taxon>Suillaceae</taxon>
        <taxon>Suillus</taxon>
    </lineage>
</organism>
<proteinExistence type="predicted"/>
<dbReference type="RefSeq" id="XP_041233972.1">
    <property type="nucleotide sequence ID" value="XM_041365844.1"/>
</dbReference>
<sequence length="217" mass="23950">MSTSSFSFHIDSATTVSPAPSPGHMNMGGGNSEVHMGKELGGEIHLIKHMTQGLWEALSDGRLVIGFTVMKCIGCCAEWFNQFLYYQAHPKPPTTQKRKEGTSRAKKPSAKRVKGSTCQREVSSESDSDKDKFSDVEDKIKVYLGSASHVRKSSHLSAKLVGVHAENAELKGKEHKECGHQHSQAQEAKLLLMSNKLFVMSCDWGMLEKEISEVVEE</sequence>
<name>A0AAD4HTW8_9AGAM</name>
<comment type="caution">
    <text evidence="2">The sequence shown here is derived from an EMBL/GenBank/DDBJ whole genome shotgun (WGS) entry which is preliminary data.</text>
</comment>
<evidence type="ECO:0000313" key="3">
    <source>
        <dbReference type="Proteomes" id="UP001195769"/>
    </source>
</evidence>
<gene>
    <name evidence="2" type="ORF">F5891DRAFT_1179913</name>
</gene>
<feature type="compositionally biased region" description="Basic residues" evidence="1">
    <location>
        <begin position="104"/>
        <end position="114"/>
    </location>
</feature>
<dbReference type="GeneID" id="64660142"/>
<reference evidence="2" key="1">
    <citation type="journal article" date="2020" name="New Phytol.">
        <title>Comparative genomics reveals dynamic genome evolution in host specialist ectomycorrhizal fungi.</title>
        <authorList>
            <person name="Lofgren L.A."/>
            <person name="Nguyen N.H."/>
            <person name="Vilgalys R."/>
            <person name="Ruytinx J."/>
            <person name="Liao H.L."/>
            <person name="Branco S."/>
            <person name="Kuo A."/>
            <person name="LaButti K."/>
            <person name="Lipzen A."/>
            <person name="Andreopoulos W."/>
            <person name="Pangilinan J."/>
            <person name="Riley R."/>
            <person name="Hundley H."/>
            <person name="Na H."/>
            <person name="Barry K."/>
            <person name="Grigoriev I.V."/>
            <person name="Stajich J.E."/>
            <person name="Kennedy P.G."/>
        </authorList>
    </citation>
    <scope>NUCLEOTIDE SEQUENCE</scope>
    <source>
        <strain evidence="2">FC203</strain>
    </source>
</reference>
<protein>
    <submittedName>
        <fullName evidence="2">Uncharacterized protein</fullName>
    </submittedName>
</protein>
<feature type="region of interest" description="Disordered" evidence="1">
    <location>
        <begin position="91"/>
        <end position="131"/>
    </location>
</feature>
<feature type="region of interest" description="Disordered" evidence="1">
    <location>
        <begin position="1"/>
        <end position="31"/>
    </location>
</feature>
<evidence type="ECO:0000313" key="2">
    <source>
        <dbReference type="EMBL" id="KAG1908397.1"/>
    </source>
</evidence>